<keyword evidence="10" id="KW-1185">Reference proteome</keyword>
<dbReference type="PROSITE" id="PS50867">
    <property type="entry name" value="PRE_SET"/>
    <property type="match status" value="1"/>
</dbReference>
<accession>A0ABQ7XGJ6</accession>
<dbReference type="InterPro" id="IPR015947">
    <property type="entry name" value="PUA-like_sf"/>
</dbReference>
<dbReference type="EMBL" id="JAGKQM010000179">
    <property type="protein sequence ID" value="KAH0855001.1"/>
    <property type="molecule type" value="Genomic_DNA"/>
</dbReference>
<feature type="domain" description="YDG" evidence="8">
    <location>
        <begin position="1268"/>
        <end position="1420"/>
    </location>
</feature>
<feature type="compositionally biased region" description="Basic residues" evidence="5">
    <location>
        <begin position="123"/>
        <end position="139"/>
    </location>
</feature>
<reference evidence="9 10" key="1">
    <citation type="submission" date="2021-05" db="EMBL/GenBank/DDBJ databases">
        <title>Genome Assembly of Synthetic Allotetraploid Brassica napus Reveals Homoeologous Exchanges between Subgenomes.</title>
        <authorList>
            <person name="Davis J.T."/>
        </authorList>
    </citation>
    <scope>NUCLEOTIDE SEQUENCE [LARGE SCALE GENOMIC DNA]</scope>
    <source>
        <strain evidence="10">cv. Da-Ae</strain>
        <tissue evidence="9">Seedling</tissue>
    </source>
</reference>
<feature type="region of interest" description="Disordered" evidence="5">
    <location>
        <begin position="103"/>
        <end position="146"/>
    </location>
</feature>
<evidence type="ECO:0000259" key="6">
    <source>
        <dbReference type="PROSITE" id="PS50280"/>
    </source>
</evidence>
<feature type="domain" description="SET" evidence="6">
    <location>
        <begin position="1538"/>
        <end position="1679"/>
    </location>
</feature>
<comment type="caution">
    <text evidence="9">The sequence shown here is derived from an EMBL/GenBank/DDBJ whole genome shotgun (WGS) entry which is preliminary data.</text>
</comment>
<dbReference type="SMART" id="SM00317">
    <property type="entry name" value="SET"/>
    <property type="match status" value="2"/>
</dbReference>
<evidence type="ECO:0000313" key="9">
    <source>
        <dbReference type="EMBL" id="KAH0855001.1"/>
    </source>
</evidence>
<feature type="non-terminal residue" evidence="9">
    <location>
        <position position="1857"/>
    </location>
</feature>
<dbReference type="Pfam" id="PF05033">
    <property type="entry name" value="Pre-SET"/>
    <property type="match status" value="2"/>
</dbReference>
<dbReference type="InterPro" id="IPR051357">
    <property type="entry name" value="H3K9_HMTase_SUVAR3-9"/>
</dbReference>
<dbReference type="InterPro" id="IPR017956">
    <property type="entry name" value="AT_hook_DNA-bd_motif"/>
</dbReference>
<evidence type="ECO:0000313" key="10">
    <source>
        <dbReference type="Proteomes" id="UP000824890"/>
    </source>
</evidence>
<feature type="domain" description="SET" evidence="6">
    <location>
        <begin position="565"/>
        <end position="712"/>
    </location>
</feature>
<dbReference type="SUPFAM" id="SSF82199">
    <property type="entry name" value="SET domain"/>
    <property type="match status" value="2"/>
</dbReference>
<keyword evidence="2" id="KW-0158">Chromosome</keyword>
<dbReference type="SMART" id="SM00468">
    <property type="entry name" value="PreSET"/>
    <property type="match status" value="2"/>
</dbReference>
<organism evidence="9 10">
    <name type="scientific">Brassica napus</name>
    <name type="common">Rape</name>
    <dbReference type="NCBI Taxonomy" id="3708"/>
    <lineage>
        <taxon>Eukaryota</taxon>
        <taxon>Viridiplantae</taxon>
        <taxon>Streptophyta</taxon>
        <taxon>Embryophyta</taxon>
        <taxon>Tracheophyta</taxon>
        <taxon>Spermatophyta</taxon>
        <taxon>Magnoliopsida</taxon>
        <taxon>eudicotyledons</taxon>
        <taxon>Gunneridae</taxon>
        <taxon>Pentapetalae</taxon>
        <taxon>rosids</taxon>
        <taxon>malvids</taxon>
        <taxon>Brassicales</taxon>
        <taxon>Brassicaceae</taxon>
        <taxon>Brassiceae</taxon>
        <taxon>Brassica</taxon>
    </lineage>
</organism>
<dbReference type="Pfam" id="PF00856">
    <property type="entry name" value="SET"/>
    <property type="match status" value="2"/>
</dbReference>
<feature type="domain" description="YDG" evidence="8">
    <location>
        <begin position="300"/>
        <end position="452"/>
    </location>
</feature>
<evidence type="ECO:0000259" key="8">
    <source>
        <dbReference type="PROSITE" id="PS51015"/>
    </source>
</evidence>
<feature type="compositionally biased region" description="Polar residues" evidence="5">
    <location>
        <begin position="103"/>
        <end position="113"/>
    </location>
</feature>
<feature type="region of interest" description="Disordered" evidence="5">
    <location>
        <begin position="1098"/>
        <end position="1141"/>
    </location>
</feature>
<evidence type="ECO:0000256" key="3">
    <source>
        <dbReference type="ARBA" id="ARBA00023242"/>
    </source>
</evidence>
<dbReference type="InterPro" id="IPR001214">
    <property type="entry name" value="SET_dom"/>
</dbReference>
<dbReference type="Pfam" id="PF02182">
    <property type="entry name" value="SAD_SRA"/>
    <property type="match status" value="2"/>
</dbReference>
<feature type="compositionally biased region" description="Polar residues" evidence="5">
    <location>
        <begin position="858"/>
        <end position="872"/>
    </location>
</feature>
<name>A0ABQ7XGJ6_BRANA</name>
<dbReference type="SMART" id="SM00384">
    <property type="entry name" value="AT_hook"/>
    <property type="match status" value="4"/>
</dbReference>
<evidence type="ECO:0000256" key="5">
    <source>
        <dbReference type="SAM" id="MobiDB-lite"/>
    </source>
</evidence>
<evidence type="ECO:0008006" key="11">
    <source>
        <dbReference type="Google" id="ProtNLM"/>
    </source>
</evidence>
<evidence type="ECO:0000256" key="1">
    <source>
        <dbReference type="ARBA" id="ARBA00004584"/>
    </source>
</evidence>
<sequence length="1857" mass="208322">MLFIEIVLFSKRLIFTMDESTPIEATPFSYLIPSFADDDNHQMENIPSPTYQVVTPLQTVDDETSYTTPPPIPQASPLQPANEENYNTPTPYQPLLLATPLSFVSPSDESNTAAVDPNMGPIKRGRGRPKGSKNSKPSKKKMETSHLNNEVVVSGHNDETHTHHSPSSSPLVATDLQAIVPYDDSNHDSLADDDAAPSSDPIKRGRGRPKGSKSAKTPVKKLKPHNPDEKMVIFCPSFDSMITEEEKENGNEELVDSVRMRFNAVCRRLGHVSCEKAVVTTAFSRFTNLGVRTNKKKRIGPVPGVQPGYIFYFWGEMCLVGLHTQMPAGIDYLLAKDGEAEGLTTSVVTSVGHYNDKTDELHTLVYTGQGGTCKDGKPRNQDLTRGNLALVTSQKRGNEVRVIRGVEDPGDKKGKYISTMKGTTGFDEFKFNLVRKQDQLSGFATWKLAEELMKCGSSNRSRKGFVFEDIALGLEALPVPIVNEIDENDKEWPLDFDYRASSESLSIMIVPNHQSTGCKTTCQGGQSCGDPMCLCIQRNGGELPYDNRILLYRKPMIYECGDSCSCPRTARTGYLKATESCGWGLRSWEPIRAGTFICKLVGTAKGRDEIEEDDEYVFDTSRVYKRFRWNYEPELVGEDCWDEVSEVYKLRSEILVSARAFGNVSRFMNHSCLANVMWQPVEFEKNGQPLVRIAFFAKRHIPPLTELRYDYGMSYDTGEVDEGGSRVFTGWPTFGSYCDFAKRHIPPLAELTYDYGMSYDTEEVDEDGSMVLRWNCEPEVVGKDCWDEVSEVYKLRSEILVSARSIEAYTSVDRVEVDEDGSRVFRGFTFAIDESTPIEATPFSYLIPSFADDDNHQMENISSPTSQYTSPKSKPLYEIPYTKTPPISQASPLQPANDENYNTPTSSHPGANLENFVSPSDESNTVDVDPSIGPIKRGRGRCNGMSYDTGEFDEDGNMIFRGRDGDQDEFFIEDFDAAPFVRHDFREDPSDFDDNLLYAARDRIRQLRSFKEYEQLAIWFGDADMGVDVTNRHIFTMDESTPIEATPFSYLIPSFADDDNHHMENIPSPTSQVENYNTPTPYQPLLLATPLSFISPSDESNTAAVNPNMGPIKRGRGRPKVVVSGHNDETHNTSFSPHPPLMATDLQAIVPYDDSNHDSLADDDAAPSSDPLKRGRGRPKGSKSAKTPVKKLKPHNPDDKIFCPSFDSMITEEEKENGNEDLVDSVRMRFNAVCRRLGHISCEKAVVTTAFSRFTNMGVRTNKKKRIGPVPGVQPGDIFYFWGEMCLVGLHTQMPAGIDYLLAKDGEAEGLTTSVVTSVGHYNDKTDELHTLVYTGQGGTCKDGKPRNQDLTRGNLALVTSQKRGNEIRVIRGVEDPGDKKGKYISTMKGTTGFDEFKFNLVRKQDQPSGFATWKLAEELMKCVVRVIGRGRALPVPIVNEIDENDKEWPLDFDYRASSESLSMMIVLNHQSTGCNNTCQGGQSCGDPTCLCIQRNGGELPYDNRILLYRKPMIYECGESCSCPADCKNRLSQSGLKLRLEVFKTESCGWGLRSWEPIRAGTFICELVGTAKRRDEIEEDDEYVFDTSRVYKRFRWNYEPELVGEDCWDEVSEVYKLRSEILVSARAFGNVSRFMNHSCLANVMWQPVEFEKDGQPLVRIAFFAKRHIPPLTELRYDYGMSYDTGEVDEGGSRWHIPPLAELRYDYGMSYDNGDVDEDGSMGFRGGTMNRKLWVKTVGTKSLKFINLGRKSCQCEINWHIPLLTELRYDYGMSYDTGEVDEDGSRAFRVFTFAVDGSTPIEATPFSYLIPSFADDDNHQMENISSPTSQVVHHSKVQTVVPSKEGEADVMECLMILE</sequence>
<comment type="subcellular location">
    <subcellularLocation>
        <location evidence="1">Chromosome</location>
        <location evidence="1">Centromere</location>
    </subcellularLocation>
    <subcellularLocation>
        <location evidence="4">Nucleus</location>
    </subcellularLocation>
</comment>
<dbReference type="InterPro" id="IPR007728">
    <property type="entry name" value="Pre-SET_dom"/>
</dbReference>
<protein>
    <recommendedName>
        <fullName evidence="11">Histone-lysine N-methyltransferase</fullName>
    </recommendedName>
</protein>
<evidence type="ECO:0000256" key="2">
    <source>
        <dbReference type="ARBA" id="ARBA00022454"/>
    </source>
</evidence>
<keyword evidence="3 4" id="KW-0539">Nucleus</keyword>
<feature type="domain" description="Pre-SET" evidence="7">
    <location>
        <begin position="1471"/>
        <end position="1535"/>
    </location>
</feature>
<dbReference type="PROSITE" id="PS50280">
    <property type="entry name" value="SET"/>
    <property type="match status" value="2"/>
</dbReference>
<dbReference type="PROSITE" id="PS51015">
    <property type="entry name" value="YDG"/>
    <property type="match status" value="2"/>
</dbReference>
<dbReference type="Gene3D" id="2.170.270.10">
    <property type="entry name" value="SET domain"/>
    <property type="match status" value="2"/>
</dbReference>
<dbReference type="SUPFAM" id="SSF88697">
    <property type="entry name" value="PUA domain-like"/>
    <property type="match status" value="2"/>
</dbReference>
<evidence type="ECO:0000259" key="7">
    <source>
        <dbReference type="PROSITE" id="PS50867"/>
    </source>
</evidence>
<gene>
    <name evidence="9" type="ORF">HID58_024509</name>
</gene>
<dbReference type="InterPro" id="IPR003105">
    <property type="entry name" value="SRA_YDG"/>
</dbReference>
<feature type="compositionally biased region" description="Polar residues" evidence="5">
    <location>
        <begin position="885"/>
        <end position="926"/>
    </location>
</feature>
<feature type="region of interest" description="Disordered" evidence="5">
    <location>
        <begin position="856"/>
        <end position="948"/>
    </location>
</feature>
<dbReference type="Gene3D" id="2.30.280.10">
    <property type="entry name" value="SRA-YDG"/>
    <property type="match status" value="2"/>
</dbReference>
<dbReference type="InterPro" id="IPR046341">
    <property type="entry name" value="SET_dom_sf"/>
</dbReference>
<feature type="compositionally biased region" description="Basic residues" evidence="5">
    <location>
        <begin position="204"/>
        <end position="224"/>
    </location>
</feature>
<dbReference type="PANTHER" id="PTHR45660:SF50">
    <property type="entry name" value="SET DOMAIN-CONTAINING PROTEIN"/>
    <property type="match status" value="1"/>
</dbReference>
<feature type="region of interest" description="Disordered" evidence="5">
    <location>
        <begin position="1153"/>
        <end position="1197"/>
    </location>
</feature>
<dbReference type="InterPro" id="IPR036987">
    <property type="entry name" value="SRA-YDG_sf"/>
</dbReference>
<dbReference type="SMART" id="SM00466">
    <property type="entry name" value="SRA"/>
    <property type="match status" value="2"/>
</dbReference>
<evidence type="ECO:0000256" key="4">
    <source>
        <dbReference type="PROSITE-ProRule" id="PRU00358"/>
    </source>
</evidence>
<proteinExistence type="predicted"/>
<dbReference type="PANTHER" id="PTHR45660">
    <property type="entry name" value="HISTONE-LYSINE N-METHYLTRANSFERASE SETMAR"/>
    <property type="match status" value="1"/>
</dbReference>
<feature type="region of interest" description="Disordered" evidence="5">
    <location>
        <begin position="183"/>
        <end position="226"/>
    </location>
</feature>
<feature type="region of interest" description="Disordered" evidence="5">
    <location>
        <begin position="62"/>
        <end position="90"/>
    </location>
</feature>
<dbReference type="Proteomes" id="UP000824890">
    <property type="component" value="Unassembled WGS sequence"/>
</dbReference>
<feature type="compositionally biased region" description="Basic residues" evidence="5">
    <location>
        <begin position="1174"/>
        <end position="1194"/>
    </location>
</feature>